<feature type="repeat" description="WD" evidence="8">
    <location>
        <begin position="605"/>
        <end position="639"/>
    </location>
</feature>
<keyword evidence="6" id="KW-0067">ATP-binding</keyword>
<dbReference type="InterPro" id="IPR036322">
    <property type="entry name" value="WD40_repeat_dom_sf"/>
</dbReference>
<accession>A0A915MUH1</accession>
<dbReference type="InterPro" id="IPR013934">
    <property type="entry name" value="Utp13_C"/>
</dbReference>
<dbReference type="PROSITE" id="PS00674">
    <property type="entry name" value="AAA"/>
    <property type="match status" value="1"/>
</dbReference>
<dbReference type="GO" id="GO:0000472">
    <property type="term" value="P:endonucleolytic cleavage to generate mature 5'-end of SSU-rRNA from (SSU-rRNA, 5.8S rRNA, LSU-rRNA)"/>
    <property type="evidence" value="ECO:0007669"/>
    <property type="project" value="TreeGrafter"/>
</dbReference>
<dbReference type="PANTHER" id="PTHR19854">
    <property type="entry name" value="TRANSDUCIN BETA-LIKE 3"/>
    <property type="match status" value="1"/>
</dbReference>
<dbReference type="InterPro" id="IPR057495">
    <property type="entry name" value="AAA_lid_BCS1"/>
</dbReference>
<dbReference type="InterPro" id="IPR015943">
    <property type="entry name" value="WD40/YVTN_repeat-like_dom_sf"/>
</dbReference>
<dbReference type="Pfam" id="PF25426">
    <property type="entry name" value="AAA_lid_BCS1"/>
    <property type="match status" value="1"/>
</dbReference>
<keyword evidence="7" id="KW-0539">Nucleus</keyword>
<dbReference type="Proteomes" id="UP000887561">
    <property type="component" value="Unplaced"/>
</dbReference>
<evidence type="ECO:0000259" key="9">
    <source>
        <dbReference type="SMART" id="SM01024"/>
    </source>
</evidence>
<dbReference type="Gene3D" id="3.40.50.300">
    <property type="entry name" value="P-loop containing nucleotide triphosphate hydrolases"/>
    <property type="match status" value="2"/>
</dbReference>
<dbReference type="GO" id="GO:0005524">
    <property type="term" value="F:ATP binding"/>
    <property type="evidence" value="ECO:0007669"/>
    <property type="project" value="UniProtKB-KW"/>
</dbReference>
<feature type="repeat" description="WD" evidence="8">
    <location>
        <begin position="543"/>
        <end position="576"/>
    </location>
</feature>
<reference evidence="11" key="1">
    <citation type="submission" date="2022-11" db="UniProtKB">
        <authorList>
            <consortium name="WormBaseParasite"/>
        </authorList>
    </citation>
    <scope>IDENTIFICATION</scope>
</reference>
<evidence type="ECO:0000256" key="1">
    <source>
        <dbReference type="ARBA" id="ARBA00004604"/>
    </source>
</evidence>
<feature type="repeat" description="WD" evidence="8">
    <location>
        <begin position="651"/>
        <end position="692"/>
    </location>
</feature>
<dbReference type="PANTHER" id="PTHR19854:SF15">
    <property type="entry name" value="TRANSDUCIN BETA-LIKE PROTEIN 3"/>
    <property type="match status" value="1"/>
</dbReference>
<keyword evidence="4" id="KW-0547">Nucleotide-binding</keyword>
<dbReference type="CDD" id="cd00200">
    <property type="entry name" value="WD40"/>
    <property type="match status" value="1"/>
</dbReference>
<keyword evidence="2 8" id="KW-0853">WD repeat</keyword>
<dbReference type="Pfam" id="PF00004">
    <property type="entry name" value="AAA"/>
    <property type="match status" value="1"/>
</dbReference>
<dbReference type="Pfam" id="PF08740">
    <property type="entry name" value="BCS1_N"/>
    <property type="match status" value="1"/>
</dbReference>
<evidence type="ECO:0000313" key="11">
    <source>
        <dbReference type="WBParaSite" id="scaffold487_cov180.g1167"/>
    </source>
</evidence>
<protein>
    <submittedName>
        <fullName evidence="11">BCS1 N-terminal domain-containing protein</fullName>
    </submittedName>
</protein>
<organism evidence="10 11">
    <name type="scientific">Meloidogyne javanica</name>
    <name type="common">Root-knot nematode worm</name>
    <dbReference type="NCBI Taxonomy" id="6303"/>
    <lineage>
        <taxon>Eukaryota</taxon>
        <taxon>Metazoa</taxon>
        <taxon>Ecdysozoa</taxon>
        <taxon>Nematoda</taxon>
        <taxon>Chromadorea</taxon>
        <taxon>Rhabditida</taxon>
        <taxon>Tylenchina</taxon>
        <taxon>Tylenchomorpha</taxon>
        <taxon>Tylenchoidea</taxon>
        <taxon>Meloidogynidae</taxon>
        <taxon>Meloidogyninae</taxon>
        <taxon>Meloidogyne</taxon>
        <taxon>Meloidogyne incognita group</taxon>
    </lineage>
</organism>
<evidence type="ECO:0000256" key="2">
    <source>
        <dbReference type="ARBA" id="ARBA00022574"/>
    </source>
</evidence>
<keyword evidence="5" id="KW-0378">Hydrolase</keyword>
<keyword evidence="3" id="KW-0677">Repeat</keyword>
<evidence type="ECO:0000256" key="7">
    <source>
        <dbReference type="ARBA" id="ARBA00023242"/>
    </source>
</evidence>
<evidence type="ECO:0000256" key="8">
    <source>
        <dbReference type="PROSITE-ProRule" id="PRU00221"/>
    </source>
</evidence>
<name>A0A915MUH1_MELJA</name>
<comment type="subcellular location">
    <subcellularLocation>
        <location evidence="1">Nucleus</location>
        <location evidence="1">Nucleolus</location>
    </subcellularLocation>
</comment>
<dbReference type="Pfam" id="PF08625">
    <property type="entry name" value="Utp13"/>
    <property type="match status" value="1"/>
</dbReference>
<feature type="domain" description="BCS1 N-terminal" evidence="9">
    <location>
        <begin position="43"/>
        <end position="214"/>
    </location>
</feature>
<proteinExistence type="predicted"/>
<evidence type="ECO:0000313" key="10">
    <source>
        <dbReference type="Proteomes" id="UP000887561"/>
    </source>
</evidence>
<dbReference type="InterPro" id="IPR003960">
    <property type="entry name" value="ATPase_AAA_CS"/>
</dbReference>
<dbReference type="SUPFAM" id="SSF50978">
    <property type="entry name" value="WD40 repeat-like"/>
    <property type="match status" value="1"/>
</dbReference>
<dbReference type="Pfam" id="PF00400">
    <property type="entry name" value="WD40"/>
    <property type="match status" value="4"/>
</dbReference>
<dbReference type="InterPro" id="IPR014851">
    <property type="entry name" value="BCS1_N"/>
</dbReference>
<sequence>MDNLLSNPSTLIDATNSINGQGGKTFSELISSNPLFTGGAGLVGVGIILSYFRRLSLIGKELLKRKFISRLELDNTDIAFQWVLDYINKNSKRRTSILTVNTSQLSDDSGRLKTSFMFTPGRGTHYLFFKNRWVQVNRERQNQTIKKDGMTRTALEVVSLTTFGGNPTFWKSFLENAAKDALSQLETGLCVYIPHGNSWQRLGAPRNKRPIDSVILDIGVKERLLDDISNFFTSQQWYIDRGIPYRRGYLLHGPPGTGKSSFISALAALYGHNIFIEDVDSAFGGRHDGVIQHNPVYDGLSRVTMSGLLNAVDGVASAEGGRVLFMTTNHVERLDAALIRPGRVDVSQHFGNCTPIMFEQMFKRFFENVPDTLCSKFRDKMLSIGIECSPATIQGHLLNFKNQPGLAIENIENFKSKMTSIVQSAQPLSEVKKLKTFDLATNLETSIVGSQNTKSDDEVYDTSYLTENDGLIAVGSNTENLLILNVKNGKRNYAKGSKDNSIILWNIQKNEKEDLMEVDDEENEVEDEEKSTNNILVKQMAIASGHTHSVSSISFSHLNKPPFLVSVSHDTTLKLWPLVDLMVKQEKLEEIEENKLLKLSASTTIVAHTKDINSVDVSQNDKLCVTASMDKTAKLWHINLKTMELANAGILSGHKRGVWCARFSKNLQLVATCSGDCTIKIFSLLDKSCIKTLEGHQFAVLSILFIENSSKLISVDGGGILRLWNVKKGICECVEEGHNEKIWSLRELPNDINLQQKSEDIEEETDDFNKLSDSYWITGAANGLLTIWRDNTKIMKALTQKEATKKITDQQTLSNLLQQNHLFEALLYTLDLDLPFQCLKILQRLSSDIVATSENDQLQKLINIFKKLSKIQLSALLGYSTQWNTNSRTYSVAQLVLNCVLRAIPPEELIELPNIENIVQRFLPYSLRHQERIKNFRKSAAHIDYMFSSMRLNEI</sequence>
<dbReference type="GO" id="GO:0000480">
    <property type="term" value="P:endonucleolytic cleavage in 5'-ETS of tricistronic rRNA transcript (SSU-rRNA, 5.8S rRNA, LSU-rRNA)"/>
    <property type="evidence" value="ECO:0007669"/>
    <property type="project" value="TreeGrafter"/>
</dbReference>
<evidence type="ECO:0000256" key="6">
    <source>
        <dbReference type="ARBA" id="ARBA00022840"/>
    </source>
</evidence>
<dbReference type="WBParaSite" id="scaffold487_cov180.g1167">
    <property type="protein sequence ID" value="scaffold487_cov180.g1167"/>
    <property type="gene ID" value="scaffold487_cov180.g1167"/>
</dbReference>
<dbReference type="Gene3D" id="2.130.10.10">
    <property type="entry name" value="YVTN repeat-like/Quinoprotein amine dehydrogenase"/>
    <property type="match status" value="2"/>
</dbReference>
<dbReference type="InterPro" id="IPR003959">
    <property type="entry name" value="ATPase_AAA_core"/>
</dbReference>
<dbReference type="AlphaFoldDB" id="A0A915MUH1"/>
<dbReference type="GO" id="GO:0034511">
    <property type="term" value="F:U3 snoRNA binding"/>
    <property type="evidence" value="ECO:0007669"/>
    <property type="project" value="TreeGrafter"/>
</dbReference>
<evidence type="ECO:0000256" key="4">
    <source>
        <dbReference type="ARBA" id="ARBA00022741"/>
    </source>
</evidence>
<dbReference type="PROSITE" id="PS50294">
    <property type="entry name" value="WD_REPEATS_REGION"/>
    <property type="match status" value="2"/>
</dbReference>
<dbReference type="InterPro" id="IPR001680">
    <property type="entry name" value="WD40_rpt"/>
</dbReference>
<evidence type="ECO:0000256" key="3">
    <source>
        <dbReference type="ARBA" id="ARBA00022737"/>
    </source>
</evidence>
<dbReference type="GO" id="GO:0032040">
    <property type="term" value="C:small-subunit processome"/>
    <property type="evidence" value="ECO:0007669"/>
    <property type="project" value="InterPro"/>
</dbReference>
<dbReference type="InterPro" id="IPR027417">
    <property type="entry name" value="P-loop_NTPase"/>
</dbReference>
<dbReference type="SUPFAM" id="SSF52540">
    <property type="entry name" value="P-loop containing nucleoside triphosphate hydrolases"/>
    <property type="match status" value="1"/>
</dbReference>
<dbReference type="GO" id="GO:0030686">
    <property type="term" value="C:90S preribosome"/>
    <property type="evidence" value="ECO:0007669"/>
    <property type="project" value="TreeGrafter"/>
</dbReference>
<evidence type="ECO:0000256" key="5">
    <source>
        <dbReference type="ARBA" id="ARBA00022801"/>
    </source>
</evidence>
<dbReference type="GO" id="GO:0016887">
    <property type="term" value="F:ATP hydrolysis activity"/>
    <property type="evidence" value="ECO:0007669"/>
    <property type="project" value="InterPro"/>
</dbReference>
<dbReference type="SMART" id="SM00320">
    <property type="entry name" value="WD40"/>
    <property type="match status" value="5"/>
</dbReference>
<feature type="repeat" description="WD" evidence="8">
    <location>
        <begin position="693"/>
        <end position="729"/>
    </location>
</feature>
<dbReference type="PROSITE" id="PS50082">
    <property type="entry name" value="WD_REPEATS_2"/>
    <property type="match status" value="4"/>
</dbReference>
<dbReference type="SMART" id="SM01024">
    <property type="entry name" value="BCS1_N"/>
    <property type="match status" value="1"/>
</dbReference>
<keyword evidence="10" id="KW-1185">Reference proteome</keyword>